<keyword evidence="4" id="KW-0472">Membrane</keyword>
<keyword evidence="7" id="KW-1185">Reference proteome</keyword>
<feature type="domain" description="RING-CH-type" evidence="5">
    <location>
        <begin position="50"/>
        <end position="110"/>
    </location>
</feature>
<name>A0A9P1EJP9_CUSEU</name>
<evidence type="ECO:0000313" key="6">
    <source>
        <dbReference type="EMBL" id="CAH9108922.1"/>
    </source>
</evidence>
<dbReference type="SUPFAM" id="SSF57850">
    <property type="entry name" value="RING/U-box"/>
    <property type="match status" value="1"/>
</dbReference>
<evidence type="ECO:0000259" key="5">
    <source>
        <dbReference type="PROSITE" id="PS51292"/>
    </source>
</evidence>
<reference evidence="6" key="1">
    <citation type="submission" date="2022-07" db="EMBL/GenBank/DDBJ databases">
        <authorList>
            <person name="Macas J."/>
            <person name="Novak P."/>
            <person name="Neumann P."/>
        </authorList>
    </citation>
    <scope>NUCLEOTIDE SEQUENCE</scope>
</reference>
<dbReference type="InterPro" id="IPR033275">
    <property type="entry name" value="MARCH-like"/>
</dbReference>
<dbReference type="FunFam" id="3.30.40.10:FF:000337">
    <property type="entry name" value="Zinc finger family protein"/>
    <property type="match status" value="1"/>
</dbReference>
<feature type="transmembrane region" description="Helical" evidence="4">
    <location>
        <begin position="176"/>
        <end position="194"/>
    </location>
</feature>
<comment type="caution">
    <text evidence="6">The sequence shown here is derived from an EMBL/GenBank/DDBJ whole genome shotgun (WGS) entry which is preliminary data.</text>
</comment>
<gene>
    <name evidence="6" type="ORF">CEURO_LOCUS18277</name>
</gene>
<keyword evidence="3" id="KW-0862">Zinc</keyword>
<proteinExistence type="predicted"/>
<dbReference type="GO" id="GO:0008270">
    <property type="term" value="F:zinc ion binding"/>
    <property type="evidence" value="ECO:0007669"/>
    <property type="project" value="UniProtKB-KW"/>
</dbReference>
<dbReference type="PANTHER" id="PTHR23012">
    <property type="entry name" value="RING/FYVE/PHD ZINC FINGER DOMAIN-CONTAINING"/>
    <property type="match status" value="1"/>
</dbReference>
<dbReference type="OrthoDB" id="264354at2759"/>
<dbReference type="GO" id="GO:0016567">
    <property type="term" value="P:protein ubiquitination"/>
    <property type="evidence" value="ECO:0007669"/>
    <property type="project" value="TreeGrafter"/>
</dbReference>
<dbReference type="GO" id="GO:0004842">
    <property type="term" value="F:ubiquitin-protein transferase activity"/>
    <property type="evidence" value="ECO:0007669"/>
    <property type="project" value="TreeGrafter"/>
</dbReference>
<dbReference type="EMBL" id="CAMAPE010000052">
    <property type="protein sequence ID" value="CAH9108922.1"/>
    <property type="molecule type" value="Genomic_DNA"/>
</dbReference>
<evidence type="ECO:0000256" key="4">
    <source>
        <dbReference type="SAM" id="Phobius"/>
    </source>
</evidence>
<keyword evidence="4" id="KW-1133">Transmembrane helix</keyword>
<dbReference type="Proteomes" id="UP001152484">
    <property type="component" value="Unassembled WGS sequence"/>
</dbReference>
<dbReference type="PANTHER" id="PTHR23012:SF211">
    <property type="entry name" value="RING-CH-TYPE DOMAIN-CONTAINING PROTEIN"/>
    <property type="match status" value="1"/>
</dbReference>
<dbReference type="Pfam" id="PF12906">
    <property type="entry name" value="RINGv"/>
    <property type="match status" value="1"/>
</dbReference>
<sequence length="250" mass="28047">MGDHFVFLVDHLLTESTLETAIQSRKPKQAVQSGVEEDISRACLDSVAGMPLRKIVECRICQDEDLASNMETPCSCCGSLKYAHRDCVQRWCNEKGDTVCEICRQNFQPCYTAPPPQFRPRNLPTSSRGNWGIITRRELSNRHLVAVVPSDQNFSNSAYDDYAISSSRSISCCRSIAIICVILLVLRHTLPIIVSQDGDYSSPLVILLLLRITGIVLPVYIIFKAATSYLRHIYHQASMPISPDEESGYY</sequence>
<protein>
    <recommendedName>
        <fullName evidence="5">RING-CH-type domain-containing protein</fullName>
    </recommendedName>
</protein>
<organism evidence="6 7">
    <name type="scientific">Cuscuta europaea</name>
    <name type="common">European dodder</name>
    <dbReference type="NCBI Taxonomy" id="41803"/>
    <lineage>
        <taxon>Eukaryota</taxon>
        <taxon>Viridiplantae</taxon>
        <taxon>Streptophyta</taxon>
        <taxon>Embryophyta</taxon>
        <taxon>Tracheophyta</taxon>
        <taxon>Spermatophyta</taxon>
        <taxon>Magnoliopsida</taxon>
        <taxon>eudicotyledons</taxon>
        <taxon>Gunneridae</taxon>
        <taxon>Pentapetalae</taxon>
        <taxon>asterids</taxon>
        <taxon>lamiids</taxon>
        <taxon>Solanales</taxon>
        <taxon>Convolvulaceae</taxon>
        <taxon>Cuscuteae</taxon>
        <taxon>Cuscuta</taxon>
        <taxon>Cuscuta subgen. Cuscuta</taxon>
    </lineage>
</organism>
<dbReference type="AlphaFoldDB" id="A0A9P1EJP9"/>
<evidence type="ECO:0000256" key="3">
    <source>
        <dbReference type="ARBA" id="ARBA00022833"/>
    </source>
</evidence>
<dbReference type="CDD" id="cd16495">
    <property type="entry name" value="RING_CH-C4HC3_MARCH"/>
    <property type="match status" value="1"/>
</dbReference>
<dbReference type="InterPro" id="IPR022143">
    <property type="entry name" value="DUF3675"/>
</dbReference>
<keyword evidence="4" id="KW-0812">Transmembrane</keyword>
<evidence type="ECO:0000256" key="2">
    <source>
        <dbReference type="ARBA" id="ARBA00022771"/>
    </source>
</evidence>
<dbReference type="Gene3D" id="3.30.40.10">
    <property type="entry name" value="Zinc/RING finger domain, C3HC4 (zinc finger)"/>
    <property type="match status" value="1"/>
</dbReference>
<keyword evidence="1" id="KW-0479">Metal-binding</keyword>
<dbReference type="Pfam" id="PF12428">
    <property type="entry name" value="DUF3675"/>
    <property type="match status" value="1"/>
</dbReference>
<dbReference type="InterPro" id="IPR013083">
    <property type="entry name" value="Znf_RING/FYVE/PHD"/>
</dbReference>
<dbReference type="GO" id="GO:0016020">
    <property type="term" value="C:membrane"/>
    <property type="evidence" value="ECO:0007669"/>
    <property type="project" value="TreeGrafter"/>
</dbReference>
<feature type="transmembrane region" description="Helical" evidence="4">
    <location>
        <begin position="200"/>
        <end position="223"/>
    </location>
</feature>
<keyword evidence="2" id="KW-0863">Zinc-finger</keyword>
<evidence type="ECO:0000256" key="1">
    <source>
        <dbReference type="ARBA" id="ARBA00022723"/>
    </source>
</evidence>
<dbReference type="SMART" id="SM00744">
    <property type="entry name" value="RINGv"/>
    <property type="match status" value="1"/>
</dbReference>
<accession>A0A9P1EJP9</accession>
<dbReference type="PROSITE" id="PS51292">
    <property type="entry name" value="ZF_RING_CH"/>
    <property type="match status" value="1"/>
</dbReference>
<dbReference type="InterPro" id="IPR011016">
    <property type="entry name" value="Znf_RING-CH"/>
</dbReference>
<evidence type="ECO:0000313" key="7">
    <source>
        <dbReference type="Proteomes" id="UP001152484"/>
    </source>
</evidence>